<accession>A0A369WCQ1</accession>
<protein>
    <submittedName>
        <fullName evidence="2">Type IV pilus assembly protein PilM</fullName>
    </submittedName>
</protein>
<evidence type="ECO:0000256" key="1">
    <source>
        <dbReference type="ARBA" id="ARBA00007381"/>
    </source>
</evidence>
<dbReference type="Pfam" id="PF11104">
    <property type="entry name" value="PilM_2"/>
    <property type="match status" value="1"/>
</dbReference>
<keyword evidence="3" id="KW-1185">Reference proteome</keyword>
<dbReference type="InterPro" id="IPR005883">
    <property type="entry name" value="PilM"/>
</dbReference>
<name>A0A369WCQ1_9GAMM</name>
<sequence>MISLFKSGSKSLLGVDIGSSYIKLLGLSGNSGNYNVDCYAVVHLPEGAVIDNNVQEVPVVAEALLKGLKLANSKSKQAATSVPTSVVIVKQLEFSRSFTEDELEEQIKVEADQFIPYSLDEVAIDFQIQGESDSSSDLNDVLLVACRQDSVQSREDSVNGAGLKCEIVDVDTYAIERVFPVLAETHDLLDKTVGLVDIGASSMTLYVIENNQVVYSREQAFGGNDLTHSLSQVSDLSSDEVERAKKANELPEELTLGYIDPFKQTTSQQISRSIQFYYSSGTHGEIETLLLMGGISGIPGIADVVSQELGINTAIADPFSAMTIDSRINRQKFDTEAPSLVLACGLALRSFAD</sequence>
<dbReference type="InterPro" id="IPR050696">
    <property type="entry name" value="FtsA/MreB"/>
</dbReference>
<dbReference type="OrthoDB" id="9773403at2"/>
<dbReference type="NCBIfam" id="TIGR01175">
    <property type="entry name" value="pilM"/>
    <property type="match status" value="1"/>
</dbReference>
<dbReference type="Gene3D" id="3.30.420.40">
    <property type="match status" value="2"/>
</dbReference>
<dbReference type="InterPro" id="IPR018181">
    <property type="entry name" value="Heat_shock_70_CS"/>
</dbReference>
<evidence type="ECO:0000313" key="3">
    <source>
        <dbReference type="Proteomes" id="UP000253769"/>
    </source>
</evidence>
<dbReference type="PANTHER" id="PTHR32432">
    <property type="entry name" value="CELL DIVISION PROTEIN FTSA-RELATED"/>
    <property type="match status" value="1"/>
</dbReference>
<dbReference type="CDD" id="cd24049">
    <property type="entry name" value="ASKHA_NBD_PilM"/>
    <property type="match status" value="1"/>
</dbReference>
<comment type="caution">
    <text evidence="2">The sequence shown here is derived from an EMBL/GenBank/DDBJ whole genome shotgun (WGS) entry which is preliminary data.</text>
</comment>
<dbReference type="EMBL" id="QQOH01000004">
    <property type="protein sequence ID" value="RDE19111.1"/>
    <property type="molecule type" value="Genomic_DNA"/>
</dbReference>
<dbReference type="Proteomes" id="UP000253769">
    <property type="component" value="Unassembled WGS sequence"/>
</dbReference>
<dbReference type="PIRSF" id="PIRSF019169">
    <property type="entry name" value="PilM"/>
    <property type="match status" value="1"/>
</dbReference>
<proteinExistence type="inferred from homology"/>
<dbReference type="PANTHER" id="PTHR32432:SF3">
    <property type="entry name" value="ETHANOLAMINE UTILIZATION PROTEIN EUTJ"/>
    <property type="match status" value="1"/>
</dbReference>
<dbReference type="InterPro" id="IPR043129">
    <property type="entry name" value="ATPase_NBD"/>
</dbReference>
<dbReference type="PROSITE" id="PS01036">
    <property type="entry name" value="HSP70_3"/>
    <property type="match status" value="1"/>
</dbReference>
<reference evidence="2 3" key="1">
    <citation type="submission" date="2018-07" db="EMBL/GenBank/DDBJ databases">
        <title>Motiliproteus coralliicola sp. nov., a bacterium isolated from Coral.</title>
        <authorList>
            <person name="Wang G."/>
        </authorList>
    </citation>
    <scope>NUCLEOTIDE SEQUENCE [LARGE SCALE GENOMIC DNA]</scope>
    <source>
        <strain evidence="2 3">C34</strain>
    </source>
</reference>
<gene>
    <name evidence="2" type="ORF">DV711_16105</name>
</gene>
<evidence type="ECO:0000313" key="2">
    <source>
        <dbReference type="EMBL" id="RDE19111.1"/>
    </source>
</evidence>
<dbReference type="AlphaFoldDB" id="A0A369WCQ1"/>
<dbReference type="SUPFAM" id="SSF53067">
    <property type="entry name" value="Actin-like ATPase domain"/>
    <property type="match status" value="2"/>
</dbReference>
<comment type="similarity">
    <text evidence="1">Belongs to the heat shock protein 70 family.</text>
</comment>
<organism evidence="2 3">
    <name type="scientific">Motiliproteus coralliicola</name>
    <dbReference type="NCBI Taxonomy" id="2283196"/>
    <lineage>
        <taxon>Bacteria</taxon>
        <taxon>Pseudomonadati</taxon>
        <taxon>Pseudomonadota</taxon>
        <taxon>Gammaproteobacteria</taxon>
        <taxon>Oceanospirillales</taxon>
        <taxon>Oceanospirillaceae</taxon>
        <taxon>Motiliproteus</taxon>
    </lineage>
</organism>
<dbReference type="Gene3D" id="3.30.1490.300">
    <property type="match status" value="1"/>
</dbReference>